<evidence type="ECO:0000259" key="7">
    <source>
        <dbReference type="PROSITE" id="PS50110"/>
    </source>
</evidence>
<dbReference type="InterPro" id="IPR039420">
    <property type="entry name" value="WalR-like"/>
</dbReference>
<evidence type="ECO:0000256" key="5">
    <source>
        <dbReference type="PROSITE-ProRule" id="PRU00169"/>
    </source>
</evidence>
<feature type="modified residue" description="4-aspartylphosphate" evidence="5">
    <location>
        <position position="60"/>
    </location>
</feature>
<comment type="caution">
    <text evidence="8">The sequence shown here is derived from an EMBL/GenBank/DDBJ whole genome shotgun (WGS) entry which is preliminary data.</text>
</comment>
<evidence type="ECO:0000259" key="6">
    <source>
        <dbReference type="PROSITE" id="PS50043"/>
    </source>
</evidence>
<dbReference type="Pfam" id="PF00072">
    <property type="entry name" value="Response_reg"/>
    <property type="match status" value="1"/>
</dbReference>
<sequence length="218" mass="23302">MPRRDAEPVRVVIVDDEALVRSGFELILNVDDGIDVVGTSDDTGAVDIVERTRPDIVLLDIRMVHRDGMTILRDLMARSPHLGVVMLTTFDADEHIAEALEAGARGFLLKDTDPELLPELVKTAARGGLVLSGAVGDKVVDRLRRGSPTHPEIDTLTGREREVLALVGTGLSNAEISSALGLTAATVKDHVSAILRKLNVDNRVQAALVAARVGLGRA</sequence>
<feature type="domain" description="HTH luxR-type" evidence="6">
    <location>
        <begin position="149"/>
        <end position="214"/>
    </location>
</feature>
<keyword evidence="1 5" id="KW-0597">Phosphoprotein</keyword>
<keyword evidence="9" id="KW-1185">Reference proteome</keyword>
<protein>
    <submittedName>
        <fullName evidence="8">Response regulator</fullName>
    </submittedName>
</protein>
<name>A0ABW0NTV2_9MICO</name>
<dbReference type="SUPFAM" id="SSF46894">
    <property type="entry name" value="C-terminal effector domain of the bipartite response regulators"/>
    <property type="match status" value="1"/>
</dbReference>
<evidence type="ECO:0000313" key="8">
    <source>
        <dbReference type="EMBL" id="MFC5502969.1"/>
    </source>
</evidence>
<dbReference type="PRINTS" id="PR00038">
    <property type="entry name" value="HTHLUXR"/>
</dbReference>
<gene>
    <name evidence="8" type="ORF">ACFPJ4_12030</name>
</gene>
<accession>A0ABW0NTV2</accession>
<evidence type="ECO:0000256" key="3">
    <source>
        <dbReference type="ARBA" id="ARBA00023125"/>
    </source>
</evidence>
<keyword evidence="3" id="KW-0238">DNA-binding</keyword>
<dbReference type="PROSITE" id="PS00622">
    <property type="entry name" value="HTH_LUXR_1"/>
    <property type="match status" value="1"/>
</dbReference>
<dbReference type="InterPro" id="IPR058245">
    <property type="entry name" value="NreC/VraR/RcsB-like_REC"/>
</dbReference>
<dbReference type="PROSITE" id="PS50110">
    <property type="entry name" value="RESPONSE_REGULATORY"/>
    <property type="match status" value="1"/>
</dbReference>
<dbReference type="SMART" id="SM00421">
    <property type="entry name" value="HTH_LUXR"/>
    <property type="match status" value="1"/>
</dbReference>
<dbReference type="InterPro" id="IPR001789">
    <property type="entry name" value="Sig_transdc_resp-reg_receiver"/>
</dbReference>
<evidence type="ECO:0000256" key="4">
    <source>
        <dbReference type="ARBA" id="ARBA00023163"/>
    </source>
</evidence>
<feature type="domain" description="Response regulatory" evidence="7">
    <location>
        <begin position="10"/>
        <end position="125"/>
    </location>
</feature>
<dbReference type="PANTHER" id="PTHR43214:SF24">
    <property type="entry name" value="TRANSCRIPTIONAL REGULATORY PROTEIN NARL-RELATED"/>
    <property type="match status" value="1"/>
</dbReference>
<dbReference type="CDD" id="cd17535">
    <property type="entry name" value="REC_NarL-like"/>
    <property type="match status" value="1"/>
</dbReference>
<dbReference type="RefSeq" id="WP_386740906.1">
    <property type="nucleotide sequence ID" value="NZ_JBHSMG010000003.1"/>
</dbReference>
<dbReference type="CDD" id="cd06170">
    <property type="entry name" value="LuxR_C_like"/>
    <property type="match status" value="1"/>
</dbReference>
<dbReference type="EMBL" id="JBHSMG010000003">
    <property type="protein sequence ID" value="MFC5502969.1"/>
    <property type="molecule type" value="Genomic_DNA"/>
</dbReference>
<evidence type="ECO:0000256" key="2">
    <source>
        <dbReference type="ARBA" id="ARBA00023015"/>
    </source>
</evidence>
<dbReference type="Gene3D" id="3.40.50.2300">
    <property type="match status" value="1"/>
</dbReference>
<keyword evidence="2" id="KW-0805">Transcription regulation</keyword>
<dbReference type="Proteomes" id="UP001596039">
    <property type="component" value="Unassembled WGS sequence"/>
</dbReference>
<evidence type="ECO:0000313" key="9">
    <source>
        <dbReference type="Proteomes" id="UP001596039"/>
    </source>
</evidence>
<organism evidence="8 9">
    <name type="scientific">Lysinimonas soli</name>
    <dbReference type="NCBI Taxonomy" id="1074233"/>
    <lineage>
        <taxon>Bacteria</taxon>
        <taxon>Bacillati</taxon>
        <taxon>Actinomycetota</taxon>
        <taxon>Actinomycetes</taxon>
        <taxon>Micrococcales</taxon>
        <taxon>Microbacteriaceae</taxon>
        <taxon>Lysinimonas</taxon>
    </lineage>
</organism>
<evidence type="ECO:0000256" key="1">
    <source>
        <dbReference type="ARBA" id="ARBA00022553"/>
    </source>
</evidence>
<reference evidence="9" key="1">
    <citation type="journal article" date="2019" name="Int. J. Syst. Evol. Microbiol.">
        <title>The Global Catalogue of Microorganisms (GCM) 10K type strain sequencing project: providing services to taxonomists for standard genome sequencing and annotation.</title>
        <authorList>
            <consortium name="The Broad Institute Genomics Platform"/>
            <consortium name="The Broad Institute Genome Sequencing Center for Infectious Disease"/>
            <person name="Wu L."/>
            <person name="Ma J."/>
        </authorList>
    </citation>
    <scope>NUCLEOTIDE SEQUENCE [LARGE SCALE GENOMIC DNA]</scope>
    <source>
        <strain evidence="9">CGMCC 4.6997</strain>
    </source>
</reference>
<proteinExistence type="predicted"/>
<dbReference type="InterPro" id="IPR016032">
    <property type="entry name" value="Sig_transdc_resp-reg_C-effctor"/>
</dbReference>
<dbReference type="SMART" id="SM00448">
    <property type="entry name" value="REC"/>
    <property type="match status" value="1"/>
</dbReference>
<keyword evidence="4" id="KW-0804">Transcription</keyword>
<dbReference type="PANTHER" id="PTHR43214">
    <property type="entry name" value="TWO-COMPONENT RESPONSE REGULATOR"/>
    <property type="match status" value="1"/>
</dbReference>
<dbReference type="PROSITE" id="PS50043">
    <property type="entry name" value="HTH_LUXR_2"/>
    <property type="match status" value="1"/>
</dbReference>
<dbReference type="InterPro" id="IPR011006">
    <property type="entry name" value="CheY-like_superfamily"/>
</dbReference>
<dbReference type="Pfam" id="PF00196">
    <property type="entry name" value="GerE"/>
    <property type="match status" value="1"/>
</dbReference>
<dbReference type="SUPFAM" id="SSF52172">
    <property type="entry name" value="CheY-like"/>
    <property type="match status" value="1"/>
</dbReference>
<dbReference type="InterPro" id="IPR000792">
    <property type="entry name" value="Tscrpt_reg_LuxR_C"/>
</dbReference>